<accession>A0ACC2PCV9</accession>
<protein>
    <submittedName>
        <fullName evidence="1">Uncharacterized protein</fullName>
    </submittedName>
</protein>
<keyword evidence="2" id="KW-1185">Reference proteome</keyword>
<sequence length="500" mass="55901">MAKTVEIEVIENTTLQCPEKCTSRAVRKENPQATYKPYSGNPLCTHRISTDLIFNTIFLISLVIWLGVCFFGRYKTIHTRESSEYSLRESIEVKYVRSIDDLLDVIQEFHYEGGLFFLSATLFSTGLLIVGLLKMLCKYPKQFANVGYDILQFTMVFFIFIFIVISITAAVRNPGLILLILPCAIAILINFSCLSSIELIGLDSIAVFIEKTCQSLLHCQFLILYGISILISELLIAFFTYAIVITLSESIPISIAFFGGLYICSCVWNFNQMVLAEVLAIWHSMENEQDLPRSILWTCMKTMKRFHFGSAALQATYIIPLYLSVLATLKSKTQHGSYSAYVSRCICRVILTLGIADCTSIDIAINGINSYKATHRVHTIIVKHSFVYVGVISTMHTICFCASIVVGLASYILCKLFFLVVYPQISIESFKNGRIQLATFAEISLLVLTASLIISTAVRTTLLCSLESHEIEEGRGESKRQMKESSVAVASAPTLAMIQE</sequence>
<name>A0ACC2PCV9_9HYME</name>
<dbReference type="Proteomes" id="UP001239111">
    <property type="component" value="Chromosome 2"/>
</dbReference>
<evidence type="ECO:0000313" key="1">
    <source>
        <dbReference type="EMBL" id="KAJ8680928.1"/>
    </source>
</evidence>
<gene>
    <name evidence="1" type="ORF">QAD02_016715</name>
</gene>
<comment type="caution">
    <text evidence="1">The sequence shown here is derived from an EMBL/GenBank/DDBJ whole genome shotgun (WGS) entry which is preliminary data.</text>
</comment>
<proteinExistence type="predicted"/>
<organism evidence="1 2">
    <name type="scientific">Eretmocerus hayati</name>
    <dbReference type="NCBI Taxonomy" id="131215"/>
    <lineage>
        <taxon>Eukaryota</taxon>
        <taxon>Metazoa</taxon>
        <taxon>Ecdysozoa</taxon>
        <taxon>Arthropoda</taxon>
        <taxon>Hexapoda</taxon>
        <taxon>Insecta</taxon>
        <taxon>Pterygota</taxon>
        <taxon>Neoptera</taxon>
        <taxon>Endopterygota</taxon>
        <taxon>Hymenoptera</taxon>
        <taxon>Apocrita</taxon>
        <taxon>Proctotrupomorpha</taxon>
        <taxon>Chalcidoidea</taxon>
        <taxon>Aphelinidae</taxon>
        <taxon>Aphelininae</taxon>
        <taxon>Eretmocerus</taxon>
    </lineage>
</organism>
<reference evidence="1" key="1">
    <citation type="submission" date="2023-04" db="EMBL/GenBank/DDBJ databases">
        <title>A chromosome-level genome assembly of the parasitoid wasp Eretmocerus hayati.</title>
        <authorList>
            <person name="Zhong Y."/>
            <person name="Liu S."/>
            <person name="Liu Y."/>
        </authorList>
    </citation>
    <scope>NUCLEOTIDE SEQUENCE</scope>
    <source>
        <strain evidence="1">ZJU_SS_LIU_2023</strain>
    </source>
</reference>
<evidence type="ECO:0000313" key="2">
    <source>
        <dbReference type="Proteomes" id="UP001239111"/>
    </source>
</evidence>
<dbReference type="EMBL" id="CM056742">
    <property type="protein sequence ID" value="KAJ8680928.1"/>
    <property type="molecule type" value="Genomic_DNA"/>
</dbReference>